<proteinExistence type="predicted"/>
<evidence type="ECO:0000256" key="1">
    <source>
        <dbReference type="SAM" id="SignalP"/>
    </source>
</evidence>
<protein>
    <submittedName>
        <fullName evidence="2">Tat pathway signal protein</fullName>
    </submittedName>
</protein>
<comment type="caution">
    <text evidence="2">The sequence shown here is derived from an EMBL/GenBank/DDBJ whole genome shotgun (WGS) entry which is preliminary data.</text>
</comment>
<feature type="signal peptide" evidence="1">
    <location>
        <begin position="1"/>
        <end position="26"/>
    </location>
</feature>
<accession>A0ABW0JBR0</accession>
<evidence type="ECO:0000313" key="3">
    <source>
        <dbReference type="Proteomes" id="UP001596103"/>
    </source>
</evidence>
<dbReference type="Proteomes" id="UP001596103">
    <property type="component" value="Unassembled WGS sequence"/>
</dbReference>
<evidence type="ECO:0000313" key="2">
    <source>
        <dbReference type="EMBL" id="MFC5430468.1"/>
    </source>
</evidence>
<dbReference type="PROSITE" id="PS51257">
    <property type="entry name" value="PROKAR_LIPOPROTEIN"/>
    <property type="match status" value="1"/>
</dbReference>
<dbReference type="RefSeq" id="WP_377712941.1">
    <property type="nucleotide sequence ID" value="NZ_JBHSMP010000020.1"/>
</dbReference>
<dbReference type="EMBL" id="JBHSMP010000020">
    <property type="protein sequence ID" value="MFC5430468.1"/>
    <property type="molecule type" value="Genomic_DNA"/>
</dbReference>
<keyword evidence="1" id="KW-0732">Signal</keyword>
<feature type="chain" id="PRO_5046085554" evidence="1">
    <location>
        <begin position="27"/>
        <end position="254"/>
    </location>
</feature>
<organism evidence="2 3">
    <name type="scientific">Paraburkholderia denitrificans</name>
    <dbReference type="NCBI Taxonomy" id="694025"/>
    <lineage>
        <taxon>Bacteria</taxon>
        <taxon>Pseudomonadati</taxon>
        <taxon>Pseudomonadota</taxon>
        <taxon>Betaproteobacteria</taxon>
        <taxon>Burkholderiales</taxon>
        <taxon>Burkholderiaceae</taxon>
        <taxon>Paraburkholderia</taxon>
    </lineage>
</organism>
<gene>
    <name evidence="2" type="ORF">ACFPTO_16905</name>
</gene>
<name>A0ABW0JBR0_9BURK</name>
<sequence length="254" mass="26444">MQTRRHFLASAPALVAACAVSNPGYASDTSVSDAELKRQMLGKLTNELNDQTVAGTESTYLFNTFFSWTPPAVDVDRINTIVAYSFGNRAATGGGAPTPGPVNEQIADAVFQLRQKISAPIYAQQEVANVLAAKYPMTTGVTSIGTPIGPGSLDVNVPTPDGVAAEIVKQAGTAAALGSVAVVTHADQVALAIQMSRGAGMKAAAANGLTLPLAYDASAQQSALRRRDLYLRGNLAAQLAMLRLALINQQYPNG</sequence>
<keyword evidence="3" id="KW-1185">Reference proteome</keyword>
<reference evidence="3" key="1">
    <citation type="journal article" date="2019" name="Int. J. Syst. Evol. Microbiol.">
        <title>The Global Catalogue of Microorganisms (GCM) 10K type strain sequencing project: providing services to taxonomists for standard genome sequencing and annotation.</title>
        <authorList>
            <consortium name="The Broad Institute Genomics Platform"/>
            <consortium name="The Broad Institute Genome Sequencing Center for Infectious Disease"/>
            <person name="Wu L."/>
            <person name="Ma J."/>
        </authorList>
    </citation>
    <scope>NUCLEOTIDE SEQUENCE [LARGE SCALE GENOMIC DNA]</scope>
    <source>
        <strain evidence="3">CCUG 56042</strain>
    </source>
</reference>